<gene>
    <name evidence="4" type="ORF">NEMVEDRAFT_v1g238200</name>
</gene>
<feature type="region of interest" description="Disordered" evidence="2">
    <location>
        <begin position="244"/>
        <end position="276"/>
    </location>
</feature>
<dbReference type="eggNOG" id="ENOG502QRE0">
    <property type="taxonomic scope" value="Eukaryota"/>
</dbReference>
<dbReference type="OrthoDB" id="3694230at2759"/>
<dbReference type="STRING" id="45351.A7RH16"/>
<dbReference type="OMA" id="EYIMEAM"/>
<dbReference type="KEGG" id="nve:5521543"/>
<dbReference type="EMBL" id="DS469510">
    <property type="protein sequence ID" value="EDO49276.1"/>
    <property type="molecule type" value="Genomic_DNA"/>
</dbReference>
<dbReference type="SUPFAM" id="SSF140361">
    <property type="entry name" value="MIT domain-like"/>
    <property type="match status" value="1"/>
</dbReference>
<name>A7RH16_NEMVE</name>
<proteinExistence type="predicted"/>
<dbReference type="InterPro" id="IPR039679">
    <property type="entry name" value="NRBF2"/>
</dbReference>
<sequence length="276" mass="31110">MNSPLNSAHLQERKAEALLNSFKFADAISCHQKAAEYIMEAMNMTKVAQALISLQLQYEDHIRQEKVIKDKWKHYNLHQEQLKQQHENKLREIDKRVLVSAITSKDTTPAQDCETCKDEGMTTSTCSLVISAENFSVSSLSSSTELFQTKESGDPQSNLNTQVRELQIQVLSLTQALEDANRENTKLKQTILHIKNVTKEKFDFDFDEENSGQVCMVEQEACHKGEDSSSQTAVGNCGHCTDHEKDHSVHGDDTSPTSDLPLPPLEMPHFSFGDNR</sequence>
<evidence type="ECO:0000313" key="4">
    <source>
        <dbReference type="EMBL" id="EDO49276.1"/>
    </source>
</evidence>
<protein>
    <recommendedName>
        <fullName evidence="3">Nuclear receptor-binding factor 2 MIT domain-containing protein</fullName>
    </recommendedName>
</protein>
<evidence type="ECO:0000256" key="2">
    <source>
        <dbReference type="SAM" id="MobiDB-lite"/>
    </source>
</evidence>
<dbReference type="Gene3D" id="1.20.58.80">
    <property type="entry name" value="Phosphotransferase system, lactose/cellobiose-type IIA subunit"/>
    <property type="match status" value="1"/>
</dbReference>
<dbReference type="HOGENOM" id="CLU_1009359_0_0_1"/>
<dbReference type="PANTHER" id="PTHR14964">
    <property type="entry name" value="NUCLEAR RECEPTOR BINDING FACTOR 2"/>
    <property type="match status" value="1"/>
</dbReference>
<evidence type="ECO:0000259" key="3">
    <source>
        <dbReference type="Pfam" id="PF17169"/>
    </source>
</evidence>
<dbReference type="AlphaFoldDB" id="A7RH16"/>
<dbReference type="GO" id="GO:0006914">
    <property type="term" value="P:autophagy"/>
    <property type="evidence" value="ECO:0000318"/>
    <property type="project" value="GO_Central"/>
</dbReference>
<evidence type="ECO:0000256" key="1">
    <source>
        <dbReference type="SAM" id="Coils"/>
    </source>
</evidence>
<evidence type="ECO:0000313" key="5">
    <source>
        <dbReference type="Proteomes" id="UP000001593"/>
    </source>
</evidence>
<dbReference type="Proteomes" id="UP000001593">
    <property type="component" value="Unassembled WGS sequence"/>
</dbReference>
<keyword evidence="1" id="KW-0175">Coiled coil</keyword>
<reference evidence="4 5" key="1">
    <citation type="journal article" date="2007" name="Science">
        <title>Sea anemone genome reveals ancestral eumetazoan gene repertoire and genomic organization.</title>
        <authorList>
            <person name="Putnam N.H."/>
            <person name="Srivastava M."/>
            <person name="Hellsten U."/>
            <person name="Dirks B."/>
            <person name="Chapman J."/>
            <person name="Salamov A."/>
            <person name="Terry A."/>
            <person name="Shapiro H."/>
            <person name="Lindquist E."/>
            <person name="Kapitonov V.V."/>
            <person name="Jurka J."/>
            <person name="Genikhovich G."/>
            <person name="Grigoriev I.V."/>
            <person name="Lucas S.M."/>
            <person name="Steele R.E."/>
            <person name="Finnerty J.R."/>
            <person name="Technau U."/>
            <person name="Martindale M.Q."/>
            <person name="Rokhsar D.S."/>
        </authorList>
    </citation>
    <scope>NUCLEOTIDE SEQUENCE [LARGE SCALE GENOMIC DNA]</scope>
    <source>
        <strain evidence="5">CH2 X CH6</strain>
    </source>
</reference>
<feature type="coiled-coil region" evidence="1">
    <location>
        <begin position="163"/>
        <end position="197"/>
    </location>
</feature>
<feature type="compositionally biased region" description="Basic and acidic residues" evidence="2">
    <location>
        <begin position="244"/>
        <end position="253"/>
    </location>
</feature>
<accession>A7RH16</accession>
<dbReference type="InterPro" id="IPR033393">
    <property type="entry name" value="NRBF2_MIT"/>
</dbReference>
<keyword evidence="5" id="KW-1185">Reference proteome</keyword>
<dbReference type="PANTHER" id="PTHR14964:SF2">
    <property type="entry name" value="NUCLEAR RECEPTOR-BINDING FACTOR 2"/>
    <property type="match status" value="1"/>
</dbReference>
<dbReference type="Pfam" id="PF17169">
    <property type="entry name" value="NRBF2_MIT"/>
    <property type="match status" value="1"/>
</dbReference>
<organism evidence="4 5">
    <name type="scientific">Nematostella vectensis</name>
    <name type="common">Starlet sea anemone</name>
    <dbReference type="NCBI Taxonomy" id="45351"/>
    <lineage>
        <taxon>Eukaryota</taxon>
        <taxon>Metazoa</taxon>
        <taxon>Cnidaria</taxon>
        <taxon>Anthozoa</taxon>
        <taxon>Hexacorallia</taxon>
        <taxon>Actiniaria</taxon>
        <taxon>Edwardsiidae</taxon>
        <taxon>Nematostella</taxon>
    </lineage>
</organism>
<dbReference type="InParanoid" id="A7RH16"/>
<feature type="domain" description="Nuclear receptor-binding factor 2 MIT" evidence="3">
    <location>
        <begin position="1"/>
        <end position="75"/>
    </location>
</feature>